<keyword evidence="2" id="KW-1185">Reference proteome</keyword>
<dbReference type="PANTHER" id="PTHR42685">
    <property type="entry name" value="GERANYLGERANYL DIPHOSPHATE REDUCTASE"/>
    <property type="match status" value="1"/>
</dbReference>
<dbReference type="STRING" id="1685382.AVJ23_11795"/>
<dbReference type="EMBL" id="LPXO01000006">
    <property type="protein sequence ID" value="KUF10699.1"/>
    <property type="molecule type" value="Genomic_DNA"/>
</dbReference>
<dbReference type="InterPro" id="IPR050407">
    <property type="entry name" value="Geranylgeranyl_reductase"/>
</dbReference>
<gene>
    <name evidence="1" type="ORF">AVJ23_11795</name>
</gene>
<comment type="caution">
    <text evidence="1">The sequence shown here is derived from an EMBL/GenBank/DDBJ whole genome shotgun (WGS) entry which is preliminary data.</text>
</comment>
<dbReference type="Gene3D" id="3.50.50.60">
    <property type="entry name" value="FAD/NAD(P)-binding domain"/>
    <property type="match status" value="1"/>
</dbReference>
<proteinExistence type="predicted"/>
<protein>
    <submittedName>
        <fullName evidence="1">Geranylgeranyl reductase</fullName>
    </submittedName>
</protein>
<organism evidence="1 2">
    <name type="scientific">Pseudoponticoccus marisrubri</name>
    <dbReference type="NCBI Taxonomy" id="1685382"/>
    <lineage>
        <taxon>Bacteria</taxon>
        <taxon>Pseudomonadati</taxon>
        <taxon>Pseudomonadota</taxon>
        <taxon>Alphaproteobacteria</taxon>
        <taxon>Rhodobacterales</taxon>
        <taxon>Roseobacteraceae</taxon>
        <taxon>Pseudoponticoccus</taxon>
    </lineage>
</organism>
<dbReference type="PRINTS" id="PR00420">
    <property type="entry name" value="RNGMNOXGNASE"/>
</dbReference>
<dbReference type="Proteomes" id="UP000054396">
    <property type="component" value="Unassembled WGS sequence"/>
</dbReference>
<dbReference type="PANTHER" id="PTHR42685:SF22">
    <property type="entry name" value="CONDITIONED MEDIUM FACTOR RECEPTOR 1"/>
    <property type="match status" value="1"/>
</dbReference>
<evidence type="ECO:0000313" key="1">
    <source>
        <dbReference type="EMBL" id="KUF10699.1"/>
    </source>
</evidence>
<dbReference type="InterPro" id="IPR036188">
    <property type="entry name" value="FAD/NAD-bd_sf"/>
</dbReference>
<dbReference type="AlphaFoldDB" id="A0A0W7WJB7"/>
<name>A0A0W7WJB7_9RHOB</name>
<sequence>MRGVTSGLRVALVDKHRFPRDKLCGGGITGRALTQYRDIFGGVLPDIPLERRDCISFHAFGAELGTVQDAPPLHLGMRRALDTALVAEAIGAGAVDCTGHAGALSLDAPGVRVGGKLLSAPLIIGADGVNSPTARVLFGQAFDRARVGFALEVERPGAAPEAPLRIDFGAANWGYGWQFPKPDGTTIGVGGVMARNPDMKAALRSYLDLLGISEELPVKGQFLPFGDFRAVPGRGRVLLAGDAAGLVDPITGEGIAHALKSGALAAEAATAALEAGDPDSALRRYGRALAPIHRGLRQAGLLRHIMFREHLRPAFIRSFRASRSLRGEYLRLLAGETEYGAIMQQMALRLPGFGWRALRGV</sequence>
<evidence type="ECO:0000313" key="2">
    <source>
        <dbReference type="Proteomes" id="UP000054396"/>
    </source>
</evidence>
<reference evidence="1 2" key="1">
    <citation type="submission" date="2015-12" db="EMBL/GenBank/DDBJ databases">
        <authorList>
            <person name="Shamseldin A."/>
            <person name="Moawad H."/>
            <person name="Abd El-Rahim W.M."/>
            <person name="Sadowsky M.J."/>
        </authorList>
    </citation>
    <scope>NUCLEOTIDE SEQUENCE [LARGE SCALE GENOMIC DNA]</scope>
    <source>
        <strain evidence="1 2">SJ5A-1</strain>
    </source>
</reference>
<accession>A0A0W7WJB7</accession>
<dbReference type="SUPFAM" id="SSF51905">
    <property type="entry name" value="FAD/NAD(P)-binding domain"/>
    <property type="match status" value="1"/>
</dbReference>